<name>A0A1M5VNY8_9CLOT</name>
<proteinExistence type="predicted"/>
<organism evidence="1 2">
    <name type="scientific">Clostridium grantii DSM 8605</name>
    <dbReference type="NCBI Taxonomy" id="1121316"/>
    <lineage>
        <taxon>Bacteria</taxon>
        <taxon>Bacillati</taxon>
        <taxon>Bacillota</taxon>
        <taxon>Clostridia</taxon>
        <taxon>Eubacteriales</taxon>
        <taxon>Clostridiaceae</taxon>
        <taxon>Clostridium</taxon>
    </lineage>
</organism>
<evidence type="ECO:0000313" key="1">
    <source>
        <dbReference type="EMBL" id="SHH76959.1"/>
    </source>
</evidence>
<dbReference type="OrthoDB" id="1753572at2"/>
<keyword evidence="2" id="KW-1185">Reference proteome</keyword>
<dbReference type="EMBL" id="FQXM01000012">
    <property type="protein sequence ID" value="SHH76959.1"/>
    <property type="molecule type" value="Genomic_DNA"/>
</dbReference>
<dbReference type="STRING" id="1121316.SAMN02745207_02401"/>
<evidence type="ECO:0000313" key="2">
    <source>
        <dbReference type="Proteomes" id="UP000184447"/>
    </source>
</evidence>
<sequence length="82" mass="9447">MHDTFLLKKISESLEQFCRDKEIGILTKVEITVNPDSHVTQESLMEELKNSMADFIGKDLKLKVHIKNIQELTAYINSIEGR</sequence>
<evidence type="ECO:0008006" key="3">
    <source>
        <dbReference type="Google" id="ProtNLM"/>
    </source>
</evidence>
<dbReference type="AlphaFoldDB" id="A0A1M5VNY8"/>
<accession>A0A1M5VNY8</accession>
<dbReference type="Proteomes" id="UP000184447">
    <property type="component" value="Unassembled WGS sequence"/>
</dbReference>
<reference evidence="1 2" key="1">
    <citation type="submission" date="2016-11" db="EMBL/GenBank/DDBJ databases">
        <authorList>
            <person name="Jaros S."/>
            <person name="Januszkiewicz K."/>
            <person name="Wedrychowicz H."/>
        </authorList>
    </citation>
    <scope>NUCLEOTIDE SEQUENCE [LARGE SCALE GENOMIC DNA]</scope>
    <source>
        <strain evidence="1 2">DSM 8605</strain>
    </source>
</reference>
<gene>
    <name evidence="1" type="ORF">SAMN02745207_02401</name>
</gene>
<dbReference type="RefSeq" id="WP_073338662.1">
    <property type="nucleotide sequence ID" value="NZ_FQXM01000012.1"/>
</dbReference>
<dbReference type="Gene3D" id="3.30.2320.50">
    <property type="match status" value="1"/>
</dbReference>
<protein>
    <recommendedName>
        <fullName evidence="3">Hydrogenase nickel incorporation protein HypA/HybF</fullName>
    </recommendedName>
</protein>